<feature type="non-terminal residue" evidence="13">
    <location>
        <position position="162"/>
    </location>
</feature>
<evidence type="ECO:0000259" key="12">
    <source>
        <dbReference type="PROSITE" id="PS52020"/>
    </source>
</evidence>
<evidence type="ECO:0000256" key="5">
    <source>
        <dbReference type="ARBA" id="ARBA00022722"/>
    </source>
</evidence>
<name>D6MSG8_9VIRU</name>
<keyword evidence="10" id="KW-0190">Covalent protein-DNA linkage</keyword>
<dbReference type="Pfam" id="PF02407">
    <property type="entry name" value="Viral_Rep"/>
    <property type="match status" value="1"/>
</dbReference>
<sequence length="162" mass="18621">HLQGFIGLTRHKTLAWMKRKITRAHLEKRKGTREQAILYCLKDCGREGISATINCSTTDENSLWQTLELPNAFPVLFGFQSSWEELKRDCSSVIQLKMPRKLALMKMKQMIKEGATDEDLADFHFSTWLSCHRGLTLYRSLCVQGRNFETEVYVYQGPTGTG</sequence>
<keyword evidence="4" id="KW-0235">DNA replication</keyword>
<evidence type="ECO:0000256" key="6">
    <source>
        <dbReference type="ARBA" id="ARBA00022723"/>
    </source>
</evidence>
<dbReference type="GO" id="GO:0003677">
    <property type="term" value="F:DNA binding"/>
    <property type="evidence" value="ECO:0007669"/>
    <property type="project" value="UniProtKB-KW"/>
</dbReference>
<dbReference type="GO" id="GO:0006260">
    <property type="term" value="P:DNA replication"/>
    <property type="evidence" value="ECO:0007669"/>
    <property type="project" value="UniProtKB-KW"/>
</dbReference>
<evidence type="ECO:0000256" key="2">
    <source>
        <dbReference type="ARBA" id="ARBA00022679"/>
    </source>
</evidence>
<evidence type="ECO:0000256" key="11">
    <source>
        <dbReference type="ARBA" id="ARBA00023125"/>
    </source>
</evidence>
<gene>
    <name evidence="13" type="primary">rep</name>
</gene>
<keyword evidence="6" id="KW-0479">Metal-binding</keyword>
<dbReference type="GO" id="GO:0016779">
    <property type="term" value="F:nucleotidyltransferase activity"/>
    <property type="evidence" value="ECO:0007669"/>
    <property type="project" value="UniProtKB-KW"/>
</dbReference>
<evidence type="ECO:0000256" key="7">
    <source>
        <dbReference type="ARBA" id="ARBA00022741"/>
    </source>
</evidence>
<keyword evidence="11" id="KW-0238">DNA-binding</keyword>
<comment type="subcellular location">
    <subcellularLocation>
        <location evidence="1">Host nucleus</location>
    </subcellularLocation>
</comment>
<evidence type="ECO:0000256" key="3">
    <source>
        <dbReference type="ARBA" id="ARBA00022695"/>
    </source>
</evidence>
<keyword evidence="7" id="KW-0547">Nucleotide-binding</keyword>
<evidence type="ECO:0000313" key="13">
    <source>
        <dbReference type="EMBL" id="ADF80731.1"/>
    </source>
</evidence>
<keyword evidence="8" id="KW-0255">Endonuclease</keyword>
<proteinExistence type="predicted"/>
<dbReference type="Gene3D" id="3.40.1310.20">
    <property type="match status" value="1"/>
</dbReference>
<keyword evidence="2" id="KW-0808">Transferase</keyword>
<evidence type="ECO:0000256" key="10">
    <source>
        <dbReference type="ARBA" id="ARBA00023124"/>
    </source>
</evidence>
<dbReference type="GO" id="GO:0004519">
    <property type="term" value="F:endonuclease activity"/>
    <property type="evidence" value="ECO:0007669"/>
    <property type="project" value="UniProtKB-KW"/>
</dbReference>
<protein>
    <submittedName>
        <fullName evidence="13">Replication-association protein</fullName>
    </submittedName>
</protein>
<keyword evidence="3" id="KW-0548">Nucleotidyltransferase</keyword>
<keyword evidence="9" id="KW-0378">Hydrolase</keyword>
<dbReference type="GO" id="GO:0016787">
    <property type="term" value="F:hydrolase activity"/>
    <property type="evidence" value="ECO:0007669"/>
    <property type="project" value="UniProtKB-KW"/>
</dbReference>
<dbReference type="EMBL" id="GQ404884">
    <property type="protein sequence ID" value="ADF80731.1"/>
    <property type="molecule type" value="Genomic_DNA"/>
</dbReference>
<feature type="domain" description="CRESS-DNA virus Rep endonuclease" evidence="12">
    <location>
        <begin position="1"/>
        <end position="58"/>
    </location>
</feature>
<dbReference type="GO" id="GO:0046872">
    <property type="term" value="F:metal ion binding"/>
    <property type="evidence" value="ECO:0007669"/>
    <property type="project" value="UniProtKB-KW"/>
</dbReference>
<evidence type="ECO:0000256" key="4">
    <source>
        <dbReference type="ARBA" id="ARBA00022705"/>
    </source>
</evidence>
<accession>D6MSG8</accession>
<dbReference type="InterPro" id="IPR049912">
    <property type="entry name" value="CRESS_DNA_REP"/>
</dbReference>
<evidence type="ECO:0000256" key="9">
    <source>
        <dbReference type="ARBA" id="ARBA00022801"/>
    </source>
</evidence>
<dbReference type="GO" id="GO:0000166">
    <property type="term" value="F:nucleotide binding"/>
    <property type="evidence" value="ECO:0007669"/>
    <property type="project" value="UniProtKB-KW"/>
</dbReference>
<dbReference type="PROSITE" id="PS52020">
    <property type="entry name" value="CRESS_DNA_REP"/>
    <property type="match status" value="1"/>
</dbReference>
<reference evidence="13" key="1">
    <citation type="journal article" date="2010" name="J. Virol.">
        <title>Multiple diverse circoviruses infect farm animals and are commonly found in human and chimpanzee feces.</title>
        <authorList>
            <person name="Li L."/>
            <person name="Kapoor A."/>
            <person name="Slikas B."/>
            <person name="Bamidele O.S."/>
            <person name="Wang C."/>
            <person name="Shaukat S."/>
            <person name="Masroor M.A."/>
            <person name="Wilson M.L."/>
            <person name="Ndjango J.B."/>
            <person name="Peeters M."/>
            <person name="Gross-Camp N.D."/>
            <person name="Muller M.N."/>
            <person name="Hahn B.H."/>
            <person name="Wolfe N.D."/>
            <person name="Triki H."/>
            <person name="Bartkus J."/>
            <person name="Zaidi S.Z."/>
            <person name="Delwart E."/>
        </authorList>
    </citation>
    <scope>NUCLEOTIDE SEQUENCE</scope>
    <source>
        <strain evidence="13">NG4</strain>
    </source>
</reference>
<keyword evidence="5" id="KW-0540">Nuclease</keyword>
<evidence type="ECO:0000256" key="1">
    <source>
        <dbReference type="ARBA" id="ARBA00004147"/>
    </source>
</evidence>
<feature type="non-terminal residue" evidence="13">
    <location>
        <position position="1"/>
    </location>
</feature>
<dbReference type="GO" id="GO:0042025">
    <property type="term" value="C:host cell nucleus"/>
    <property type="evidence" value="ECO:0007669"/>
    <property type="project" value="UniProtKB-SubCell"/>
</dbReference>
<organism evidence="13">
    <name type="scientific">Virus NG4</name>
    <dbReference type="NCBI Taxonomy" id="745108"/>
    <lineage>
        <taxon>Viruses</taxon>
    </lineage>
</organism>
<evidence type="ECO:0000256" key="8">
    <source>
        <dbReference type="ARBA" id="ARBA00022759"/>
    </source>
</evidence>